<dbReference type="PRINTS" id="PR01488">
    <property type="entry name" value="RTXTOXINA"/>
</dbReference>
<dbReference type="SUPFAM" id="SSF51120">
    <property type="entry name" value="beta-Roll"/>
    <property type="match status" value="1"/>
</dbReference>
<keyword evidence="4" id="KW-0106">Calcium</keyword>
<dbReference type="KEGG" id="tig:THII_0167"/>
<evidence type="ECO:0000256" key="2">
    <source>
        <dbReference type="ARBA" id="ARBA00022656"/>
    </source>
</evidence>
<dbReference type="InterPro" id="IPR024079">
    <property type="entry name" value="MetalloPept_cat_dom_sf"/>
</dbReference>
<dbReference type="Proteomes" id="UP000031623">
    <property type="component" value="Chromosome"/>
</dbReference>
<dbReference type="PRINTS" id="PR00313">
    <property type="entry name" value="CABNDNGRPT"/>
</dbReference>
<dbReference type="SUPFAM" id="SSF55486">
    <property type="entry name" value="Metalloproteases ('zincins'), catalytic domain"/>
    <property type="match status" value="1"/>
</dbReference>
<dbReference type="PROSITE" id="PS00330">
    <property type="entry name" value="HEMOLYSIN_CALCIUM"/>
    <property type="match status" value="3"/>
</dbReference>
<keyword evidence="9" id="KW-1185">Reference proteome</keyword>
<protein>
    <submittedName>
        <fullName evidence="8">Putative protease</fullName>
    </submittedName>
</protein>
<evidence type="ECO:0000313" key="8">
    <source>
        <dbReference type="EMBL" id="BAP54464.1"/>
    </source>
</evidence>
<keyword evidence="8" id="KW-0645">Protease</keyword>
<evidence type="ECO:0000256" key="4">
    <source>
        <dbReference type="ARBA" id="ARBA00022837"/>
    </source>
</evidence>
<name>A0A090ACL3_9GAMM</name>
<dbReference type="InterPro" id="IPR011049">
    <property type="entry name" value="Serralysin-like_metalloprot_C"/>
</dbReference>
<organism evidence="8 9">
    <name type="scientific">Thioploca ingrica</name>
    <dbReference type="NCBI Taxonomy" id="40754"/>
    <lineage>
        <taxon>Bacteria</taxon>
        <taxon>Pseudomonadati</taxon>
        <taxon>Pseudomonadota</taxon>
        <taxon>Gammaproteobacteria</taxon>
        <taxon>Thiotrichales</taxon>
        <taxon>Thiotrichaceae</taxon>
        <taxon>Thioploca</taxon>
    </lineage>
</organism>
<dbReference type="InterPro" id="IPR008757">
    <property type="entry name" value="Peptidase_M6-like_domain"/>
</dbReference>
<dbReference type="PANTHER" id="PTHR41775">
    <property type="entry name" value="SECRETED PROTEIN-RELATED"/>
    <property type="match status" value="1"/>
</dbReference>
<dbReference type="Pfam" id="PF00353">
    <property type="entry name" value="HemolysinCabind"/>
    <property type="match status" value="2"/>
</dbReference>
<dbReference type="Gene3D" id="2.150.10.10">
    <property type="entry name" value="Serralysin-like metalloprotease, C-terminal"/>
    <property type="match status" value="1"/>
</dbReference>
<keyword evidence="8" id="KW-0378">Hydrolase</keyword>
<dbReference type="GO" id="GO:0016020">
    <property type="term" value="C:membrane"/>
    <property type="evidence" value="ECO:0007669"/>
    <property type="project" value="UniProtKB-SubCell"/>
</dbReference>
<dbReference type="NCBIfam" id="TIGR03296">
    <property type="entry name" value="M6dom_TIGR03296"/>
    <property type="match status" value="1"/>
</dbReference>
<proteinExistence type="predicted"/>
<feature type="domain" description="Peptidase M6-like" evidence="7">
    <location>
        <begin position="130"/>
        <end position="335"/>
    </location>
</feature>
<dbReference type="AlphaFoldDB" id="A0A090ACL3"/>
<evidence type="ECO:0000256" key="3">
    <source>
        <dbReference type="ARBA" id="ARBA00022737"/>
    </source>
</evidence>
<keyword evidence="6" id="KW-0472">Membrane</keyword>
<dbReference type="EMBL" id="AP014633">
    <property type="protein sequence ID" value="BAP54464.1"/>
    <property type="molecule type" value="Genomic_DNA"/>
</dbReference>
<dbReference type="InterPro" id="IPR003995">
    <property type="entry name" value="RTX_toxin_determinant-A"/>
</dbReference>
<evidence type="ECO:0000256" key="6">
    <source>
        <dbReference type="ARBA" id="ARBA00023136"/>
    </source>
</evidence>
<gene>
    <name evidence="8" type="ORF">THII_0167</name>
</gene>
<dbReference type="STRING" id="40754.THII_0167"/>
<evidence type="ECO:0000259" key="7">
    <source>
        <dbReference type="Pfam" id="PF05547"/>
    </source>
</evidence>
<dbReference type="HOGENOM" id="CLU_438656_0_0_6"/>
<evidence type="ECO:0000256" key="1">
    <source>
        <dbReference type="ARBA" id="ARBA00004370"/>
    </source>
</evidence>
<evidence type="ECO:0000313" key="9">
    <source>
        <dbReference type="Proteomes" id="UP000031623"/>
    </source>
</evidence>
<accession>A0A090ACL3</accession>
<dbReference type="InterPro" id="IPR018511">
    <property type="entry name" value="Hemolysin-typ_Ca-bd_CS"/>
</dbReference>
<sequence>MQNSYAVPASPTIHTLTQSNGLTFKAQQWGDEWSNGWETTTGYTVLLDKSNGVWKYATSQPDGRLAASKFRVEIDTLPENFPQKLRPKKPTTLQKNIQSATVLAIEAVVPPLGTANVPVILINFNDKTTTYTPSNFENLLFGVGNKSMKDYYKEVSYGQFSVSSGPAGVVGWYSAPHEHNYYGYNQGFDRARELVEEAVAAADTTVNFANYDSDGDCYVDTVMIIHQGTGTEASGDNTDIWSHTWNISDYTTNDSASCGAIKISNYTMEPEILQGNIHTVGVFAHEYGHALGLPDLYDTDDSSEGIGNWDLMAGGAWNKVTKLGDTPAHLSAWSKYALGWVVPHMVTSELSNETIEQVATQADVYQFLTGSPLTGGEYFLVENRNRTGFDAGLPTSGLAIWHIDESKASLDNTDNANECVSPDNPAGNCVAKHYRVALIQADNRWDLEKGNNRGDSGDLYSGSTGHTTFNDSSSPSSKLYSGSSSKVCVTGISNSGSAMTATLNNNCSSSPPPTTDSSCMGLQCTLVGTANNDVIYGTTGQDIICGGGGNDRIYGNKGNDTICGGDGNDIIYGGDGNDIIYGGNGNDIIYGEAGDDTLSGEGGSDRCVGGLGTDQIDCETVSP</sequence>
<dbReference type="GO" id="GO:0090729">
    <property type="term" value="F:toxin activity"/>
    <property type="evidence" value="ECO:0007669"/>
    <property type="project" value="UniProtKB-KW"/>
</dbReference>
<keyword evidence="3" id="KW-0677">Repeat</keyword>
<dbReference type="Pfam" id="PF05547">
    <property type="entry name" value="Peptidase_M6"/>
    <property type="match status" value="1"/>
</dbReference>
<dbReference type="GO" id="GO:0005509">
    <property type="term" value="F:calcium ion binding"/>
    <property type="evidence" value="ECO:0007669"/>
    <property type="project" value="InterPro"/>
</dbReference>
<dbReference type="GO" id="GO:0005576">
    <property type="term" value="C:extracellular region"/>
    <property type="evidence" value="ECO:0007669"/>
    <property type="project" value="InterPro"/>
</dbReference>
<dbReference type="PANTHER" id="PTHR41775:SF1">
    <property type="entry name" value="PEPTIDASE M6-LIKE DOMAIN-CONTAINING PROTEIN"/>
    <property type="match status" value="1"/>
</dbReference>
<keyword evidence="2" id="KW-0800">Toxin</keyword>
<dbReference type="InterPro" id="IPR001343">
    <property type="entry name" value="Hemolysn_Ca-bd"/>
</dbReference>
<dbReference type="GO" id="GO:0006508">
    <property type="term" value="P:proteolysis"/>
    <property type="evidence" value="ECO:0007669"/>
    <property type="project" value="UniProtKB-KW"/>
</dbReference>
<dbReference type="Gene3D" id="3.40.390.10">
    <property type="entry name" value="Collagenase (Catalytic Domain)"/>
    <property type="match status" value="1"/>
</dbReference>
<comment type="subcellular location">
    <subcellularLocation>
        <location evidence="1">Membrane</location>
    </subcellularLocation>
</comment>
<keyword evidence="5" id="KW-0843">Virulence</keyword>
<dbReference type="GO" id="GO:0008237">
    <property type="term" value="F:metallopeptidase activity"/>
    <property type="evidence" value="ECO:0007669"/>
    <property type="project" value="InterPro"/>
</dbReference>
<evidence type="ECO:0000256" key="5">
    <source>
        <dbReference type="ARBA" id="ARBA00023026"/>
    </source>
</evidence>
<reference evidence="8 9" key="1">
    <citation type="journal article" date="2014" name="ISME J.">
        <title>Ecophysiology of Thioploca ingrica as revealed by the complete genome sequence supplemented with proteomic evidence.</title>
        <authorList>
            <person name="Kojima H."/>
            <person name="Ogura Y."/>
            <person name="Yamamoto N."/>
            <person name="Togashi T."/>
            <person name="Mori H."/>
            <person name="Watanabe T."/>
            <person name="Nemoto F."/>
            <person name="Kurokawa K."/>
            <person name="Hayashi T."/>
            <person name="Fukui M."/>
        </authorList>
    </citation>
    <scope>NUCLEOTIDE SEQUENCE [LARGE SCALE GENOMIC DNA]</scope>
</reference>